<evidence type="ECO:0000313" key="3">
    <source>
        <dbReference type="Proteomes" id="UP000215914"/>
    </source>
</evidence>
<name>A0A9K3I9E0_HELAN</name>
<proteinExistence type="predicted"/>
<reference evidence="2" key="2">
    <citation type="submission" date="2020-06" db="EMBL/GenBank/DDBJ databases">
        <title>Helianthus annuus Genome sequencing and assembly Release 2.</title>
        <authorList>
            <person name="Gouzy J."/>
            <person name="Langlade N."/>
            <person name="Munos S."/>
        </authorList>
    </citation>
    <scope>NUCLEOTIDE SEQUENCE</scope>
    <source>
        <tissue evidence="2">Leaves</tissue>
    </source>
</reference>
<accession>A0A9K3I9E0</accession>
<dbReference type="AlphaFoldDB" id="A0A9K3I9E0"/>
<dbReference type="EMBL" id="MNCJ02000324">
    <property type="protein sequence ID" value="KAF5791999.1"/>
    <property type="molecule type" value="Genomic_DNA"/>
</dbReference>
<protein>
    <submittedName>
        <fullName evidence="2">Uncharacterized protein</fullName>
    </submittedName>
</protein>
<reference evidence="2" key="1">
    <citation type="journal article" date="2017" name="Nature">
        <title>The sunflower genome provides insights into oil metabolism, flowering and Asterid evolution.</title>
        <authorList>
            <person name="Badouin H."/>
            <person name="Gouzy J."/>
            <person name="Grassa C.J."/>
            <person name="Murat F."/>
            <person name="Staton S.E."/>
            <person name="Cottret L."/>
            <person name="Lelandais-Briere C."/>
            <person name="Owens G.L."/>
            <person name="Carrere S."/>
            <person name="Mayjonade B."/>
            <person name="Legrand L."/>
            <person name="Gill N."/>
            <person name="Kane N.C."/>
            <person name="Bowers J.E."/>
            <person name="Hubner S."/>
            <person name="Bellec A."/>
            <person name="Berard A."/>
            <person name="Berges H."/>
            <person name="Blanchet N."/>
            <person name="Boniface M.C."/>
            <person name="Brunel D."/>
            <person name="Catrice O."/>
            <person name="Chaidir N."/>
            <person name="Claudel C."/>
            <person name="Donnadieu C."/>
            <person name="Faraut T."/>
            <person name="Fievet G."/>
            <person name="Helmstetter N."/>
            <person name="King M."/>
            <person name="Knapp S.J."/>
            <person name="Lai Z."/>
            <person name="Le Paslier M.C."/>
            <person name="Lippi Y."/>
            <person name="Lorenzon L."/>
            <person name="Mandel J.R."/>
            <person name="Marage G."/>
            <person name="Marchand G."/>
            <person name="Marquand E."/>
            <person name="Bret-Mestries E."/>
            <person name="Morien E."/>
            <person name="Nambeesan S."/>
            <person name="Nguyen T."/>
            <person name="Pegot-Espagnet P."/>
            <person name="Pouilly N."/>
            <person name="Raftis F."/>
            <person name="Sallet E."/>
            <person name="Schiex T."/>
            <person name="Thomas J."/>
            <person name="Vandecasteele C."/>
            <person name="Vares D."/>
            <person name="Vear F."/>
            <person name="Vautrin S."/>
            <person name="Crespi M."/>
            <person name="Mangin B."/>
            <person name="Burke J.M."/>
            <person name="Salse J."/>
            <person name="Munos S."/>
            <person name="Vincourt P."/>
            <person name="Rieseberg L.H."/>
            <person name="Langlade N.B."/>
        </authorList>
    </citation>
    <scope>NUCLEOTIDE SEQUENCE</scope>
    <source>
        <tissue evidence="2">Leaves</tissue>
    </source>
</reference>
<evidence type="ECO:0000256" key="1">
    <source>
        <dbReference type="SAM" id="MobiDB-lite"/>
    </source>
</evidence>
<organism evidence="2 3">
    <name type="scientific">Helianthus annuus</name>
    <name type="common">Common sunflower</name>
    <dbReference type="NCBI Taxonomy" id="4232"/>
    <lineage>
        <taxon>Eukaryota</taxon>
        <taxon>Viridiplantae</taxon>
        <taxon>Streptophyta</taxon>
        <taxon>Embryophyta</taxon>
        <taxon>Tracheophyta</taxon>
        <taxon>Spermatophyta</taxon>
        <taxon>Magnoliopsida</taxon>
        <taxon>eudicotyledons</taxon>
        <taxon>Gunneridae</taxon>
        <taxon>Pentapetalae</taxon>
        <taxon>asterids</taxon>
        <taxon>campanulids</taxon>
        <taxon>Asterales</taxon>
        <taxon>Asteraceae</taxon>
        <taxon>Asteroideae</taxon>
        <taxon>Heliantheae alliance</taxon>
        <taxon>Heliantheae</taxon>
        <taxon>Helianthus</taxon>
    </lineage>
</organism>
<sequence>MVIGPGLNPGPGPGPPVNRVSNDDCGGSVITGGTWRWCCGVSAMRFLSLRDGVSLSRNWVMGLEVL</sequence>
<keyword evidence="3" id="KW-1185">Reference proteome</keyword>
<dbReference type="Gramene" id="mRNA:HanXRQr2_Chr09g0401091">
    <property type="protein sequence ID" value="CDS:HanXRQr2_Chr09g0401091.1"/>
    <property type="gene ID" value="HanXRQr2_Chr09g0401091"/>
</dbReference>
<gene>
    <name evidence="2" type="ORF">HanXRQr2_Chr09g0401091</name>
</gene>
<comment type="caution">
    <text evidence="2">The sequence shown here is derived from an EMBL/GenBank/DDBJ whole genome shotgun (WGS) entry which is preliminary data.</text>
</comment>
<evidence type="ECO:0000313" key="2">
    <source>
        <dbReference type="EMBL" id="KAF5791999.1"/>
    </source>
</evidence>
<feature type="region of interest" description="Disordered" evidence="1">
    <location>
        <begin position="1"/>
        <end position="22"/>
    </location>
</feature>
<dbReference type="Proteomes" id="UP000215914">
    <property type="component" value="Unassembled WGS sequence"/>
</dbReference>